<dbReference type="SUPFAM" id="SSF81296">
    <property type="entry name" value="E set domains"/>
    <property type="match status" value="1"/>
</dbReference>
<dbReference type="EMBL" id="VWZG01001538">
    <property type="protein sequence ID" value="NXG14493.1"/>
    <property type="molecule type" value="Genomic_DNA"/>
</dbReference>
<evidence type="ECO:0000259" key="1">
    <source>
        <dbReference type="SMART" id="SM01359"/>
    </source>
</evidence>
<dbReference type="InterPro" id="IPR011625">
    <property type="entry name" value="A2M_N_BRD"/>
</dbReference>
<dbReference type="SMART" id="SM01359">
    <property type="entry name" value="A2M_N_2"/>
    <property type="match status" value="1"/>
</dbReference>
<dbReference type="GO" id="GO:0004866">
    <property type="term" value="F:endopeptidase inhibitor activity"/>
    <property type="evidence" value="ECO:0007669"/>
    <property type="project" value="InterPro"/>
</dbReference>
<dbReference type="SMART" id="SM01360">
    <property type="entry name" value="A2M"/>
    <property type="match status" value="1"/>
</dbReference>
<dbReference type="InterPro" id="IPR001599">
    <property type="entry name" value="Macroglobln_a2"/>
</dbReference>
<dbReference type="Gene3D" id="2.60.40.10">
    <property type="entry name" value="Immunoglobulins"/>
    <property type="match status" value="1"/>
</dbReference>
<evidence type="ECO:0000259" key="2">
    <source>
        <dbReference type="SMART" id="SM01360"/>
    </source>
</evidence>
<name>A0A7K8ZGL9_9PASS</name>
<dbReference type="Gene3D" id="2.20.130.20">
    <property type="match status" value="1"/>
</dbReference>
<dbReference type="Pfam" id="PF07703">
    <property type="entry name" value="A2M_BRD"/>
    <property type="match status" value="1"/>
</dbReference>
<dbReference type="PANTHER" id="PTHR11412">
    <property type="entry name" value="MACROGLOBULIN / COMPLEMENT"/>
    <property type="match status" value="1"/>
</dbReference>
<evidence type="ECO:0000313" key="3">
    <source>
        <dbReference type="EMBL" id="NXG14493.1"/>
    </source>
</evidence>
<comment type="caution">
    <text evidence="3">The sequence shown here is derived from an EMBL/GenBank/DDBJ whole genome shotgun (WGS) entry which is preliminary data.</text>
</comment>
<organism evidence="3 4">
    <name type="scientific">Grallaria varia</name>
    <name type="common">variegated antpitta</name>
    <dbReference type="NCBI Taxonomy" id="117165"/>
    <lineage>
        <taxon>Eukaryota</taxon>
        <taxon>Metazoa</taxon>
        <taxon>Chordata</taxon>
        <taxon>Craniata</taxon>
        <taxon>Vertebrata</taxon>
        <taxon>Euteleostomi</taxon>
        <taxon>Archelosauria</taxon>
        <taxon>Archosauria</taxon>
        <taxon>Dinosauria</taxon>
        <taxon>Saurischia</taxon>
        <taxon>Theropoda</taxon>
        <taxon>Coelurosauria</taxon>
        <taxon>Aves</taxon>
        <taxon>Neognathae</taxon>
        <taxon>Neoaves</taxon>
        <taxon>Telluraves</taxon>
        <taxon>Australaves</taxon>
        <taxon>Passeriformes</taxon>
        <taxon>Formicariidae</taxon>
        <taxon>Grallaria</taxon>
    </lineage>
</organism>
<dbReference type="AlphaFoldDB" id="A0A7K8ZGL9"/>
<protein>
    <submittedName>
        <fullName evidence="3">A2MG protein</fullName>
    </submittedName>
</protein>
<dbReference type="Gene3D" id="2.60.40.1930">
    <property type="match status" value="1"/>
</dbReference>
<keyword evidence="4" id="KW-1185">Reference proteome</keyword>
<feature type="non-terminal residue" evidence="3">
    <location>
        <position position="388"/>
    </location>
</feature>
<dbReference type="InterPro" id="IPR013783">
    <property type="entry name" value="Ig-like_fold"/>
</dbReference>
<dbReference type="Gene3D" id="6.20.50.160">
    <property type="match status" value="1"/>
</dbReference>
<dbReference type="Proteomes" id="UP000591535">
    <property type="component" value="Unassembled WGS sequence"/>
</dbReference>
<gene>
    <name evidence="3" type="primary">A2m_0</name>
    <name evidence="3" type="ORF">GRAVAR_R11139</name>
</gene>
<feature type="non-terminal residue" evidence="3">
    <location>
        <position position="1"/>
    </location>
</feature>
<feature type="domain" description="Alpha-2-macroglobulin bait region" evidence="1">
    <location>
        <begin position="1"/>
        <end position="86"/>
    </location>
</feature>
<dbReference type="Pfam" id="PF00207">
    <property type="entry name" value="A2M"/>
    <property type="match status" value="1"/>
</dbReference>
<feature type="domain" description="Alpha-2-macroglobulin" evidence="2">
    <location>
        <begin position="220"/>
        <end position="310"/>
    </location>
</feature>
<dbReference type="InterPro" id="IPR014756">
    <property type="entry name" value="Ig_E-set"/>
</dbReference>
<accession>A0A7K8ZGL9</accession>
<dbReference type="InterPro" id="IPR050473">
    <property type="entry name" value="A2M/Complement_sys"/>
</dbReference>
<proteinExistence type="predicted"/>
<reference evidence="3 4" key="1">
    <citation type="submission" date="2019-09" db="EMBL/GenBank/DDBJ databases">
        <title>Bird 10,000 Genomes (B10K) Project - Family phase.</title>
        <authorList>
            <person name="Zhang G."/>
        </authorList>
    </citation>
    <scope>NUCLEOTIDE SEQUENCE [LARGE SCALE GENOMIC DNA]</scope>
    <source>
        <strain evidence="3">B10K-DU-001-02</strain>
        <tissue evidence="3">Muscle</tissue>
    </source>
</reference>
<dbReference type="FunFam" id="2.60.40.10:FF:000312">
    <property type="entry name" value="Alpha-2-macroglobulin like 1"/>
    <property type="match status" value="1"/>
</dbReference>
<sequence length="388" mass="42962">GTFQLTLSVEAAIAPLARMLVYTTSPSGEVIASSADFQVESCLPNKVRLNFVPKEGLPASNTHLKLHTAPRSLCALRAVDKSVLLMKPESELSPSSVYDLLPLKELRGYSFEDYYLEEDNVNPCVSLDNMLLNGFVYIPVSPDGEGDAYDILKELGLKVFTSSKIHKPEVCQHYPGHMMERNYSSSITAMNLIEDLEYDLAEGMVNGNTVETVRKYFPETWIWDIVTVNSEGNADLEVTIPDSITEWKANAFCTSADTGFGLSPTVSLRAFQPFFVELTIPYSVVRGESFTLKATVFNYLTACIRVSVSLAESTHFLAIPVEKQEESYCVCVNERITVAWAVTPRSLGQVEFSVSTEALQNQPPCGNVVVETPEKGRKDTVIRQLLVE</sequence>
<evidence type="ECO:0000313" key="4">
    <source>
        <dbReference type="Proteomes" id="UP000591535"/>
    </source>
</evidence>
<dbReference type="PANTHER" id="PTHR11412:SF165">
    <property type="entry name" value="ALPHA-2-MACROGLOBULIN"/>
    <property type="match status" value="1"/>
</dbReference>